<organism evidence="4 5">
    <name type="scientific">Nostoc favosum CHAB5714</name>
    <dbReference type="NCBI Taxonomy" id="2780399"/>
    <lineage>
        <taxon>Bacteria</taxon>
        <taxon>Bacillati</taxon>
        <taxon>Cyanobacteriota</taxon>
        <taxon>Cyanophyceae</taxon>
        <taxon>Nostocales</taxon>
        <taxon>Nostocaceae</taxon>
        <taxon>Nostoc</taxon>
        <taxon>Nostoc favosum</taxon>
    </lineage>
</organism>
<dbReference type="Gene3D" id="3.40.50.150">
    <property type="entry name" value="Vaccinia Virus protein VP39"/>
    <property type="match status" value="1"/>
</dbReference>
<dbReference type="CDD" id="cd02440">
    <property type="entry name" value="AdoMet_MTases"/>
    <property type="match status" value="1"/>
</dbReference>
<dbReference type="PANTHER" id="PTHR43861">
    <property type="entry name" value="TRANS-ACONITATE 2-METHYLTRANSFERASE-RELATED"/>
    <property type="match status" value="1"/>
</dbReference>
<dbReference type="GO" id="GO:0008168">
    <property type="term" value="F:methyltransferase activity"/>
    <property type="evidence" value="ECO:0007669"/>
    <property type="project" value="UniProtKB-KW"/>
</dbReference>
<dbReference type="PANTHER" id="PTHR43861:SF1">
    <property type="entry name" value="TRANS-ACONITATE 2-METHYLTRANSFERASE"/>
    <property type="match status" value="1"/>
</dbReference>
<evidence type="ECO:0000256" key="1">
    <source>
        <dbReference type="ARBA" id="ARBA00022603"/>
    </source>
</evidence>
<feature type="domain" description="Methyltransferase" evidence="3">
    <location>
        <begin position="42"/>
        <end position="136"/>
    </location>
</feature>
<dbReference type="EMBL" id="JAIVFQ010000047">
    <property type="protein sequence ID" value="MCC5602295.1"/>
    <property type="molecule type" value="Genomic_DNA"/>
</dbReference>
<reference evidence="4 5" key="1">
    <citation type="journal article" date="2021" name="Microorganisms">
        <title>Genome Evolution of Filamentous Cyanobacterium Nostoc Species: From Facultative Symbiosis to Free Living.</title>
        <authorList>
            <person name="Huo D."/>
            <person name="Li H."/>
            <person name="Cai F."/>
            <person name="Guo X."/>
            <person name="Qiao Z."/>
            <person name="Wang W."/>
            <person name="Yu G."/>
            <person name="Li R."/>
        </authorList>
    </citation>
    <scope>NUCLEOTIDE SEQUENCE [LARGE SCALE GENOMIC DNA]</scope>
    <source>
        <strain evidence="4 5">CHAB 5714</strain>
    </source>
</reference>
<evidence type="ECO:0000313" key="4">
    <source>
        <dbReference type="EMBL" id="MCC5602295.1"/>
    </source>
</evidence>
<dbReference type="InterPro" id="IPR029063">
    <property type="entry name" value="SAM-dependent_MTases_sf"/>
</dbReference>
<proteinExistence type="predicted"/>
<dbReference type="SUPFAM" id="SSF53335">
    <property type="entry name" value="S-adenosyl-L-methionine-dependent methyltransferases"/>
    <property type="match status" value="1"/>
</dbReference>
<name>A0ABS8IE00_9NOSO</name>
<keyword evidence="1 4" id="KW-0489">Methyltransferase</keyword>
<evidence type="ECO:0000256" key="2">
    <source>
        <dbReference type="ARBA" id="ARBA00022679"/>
    </source>
</evidence>
<evidence type="ECO:0000313" key="5">
    <source>
        <dbReference type="Proteomes" id="UP001199525"/>
    </source>
</evidence>
<keyword evidence="2" id="KW-0808">Transferase</keyword>
<dbReference type="InterPro" id="IPR041698">
    <property type="entry name" value="Methyltransf_25"/>
</dbReference>
<accession>A0ABS8IE00</accession>
<evidence type="ECO:0000259" key="3">
    <source>
        <dbReference type="Pfam" id="PF13649"/>
    </source>
</evidence>
<dbReference type="Gene3D" id="2.20.25.110">
    <property type="entry name" value="S-adenosyl-L-methionine-dependent methyltransferases"/>
    <property type="match status" value="1"/>
</dbReference>
<comment type="caution">
    <text evidence="4">The sequence shown here is derived from an EMBL/GenBank/DDBJ whole genome shotgun (WGS) entry which is preliminary data.</text>
</comment>
<gene>
    <name evidence="4" type="ORF">LC586_24635</name>
</gene>
<dbReference type="Pfam" id="PF13649">
    <property type="entry name" value="Methyltransf_25"/>
    <property type="match status" value="1"/>
</dbReference>
<keyword evidence="5" id="KW-1185">Reference proteome</keyword>
<protein>
    <submittedName>
        <fullName evidence="4">Class I SAM-dependent methyltransferase</fullName>
    </submittedName>
</protein>
<sequence length="244" mass="27798">MKEWYKDDLAYIHDVGYSNYALKSAPGIIEILHRSEIRDGLVVDLGCGSGLSAQELTKANYRVLGIDISQSMIEIARKRVPDAEFRVESFFKAEISPCHAVISISECFNYLFDPDPHLQTLVDLFDRIYNALASGGVLIFDIAEPGQIAPGITTKGFNEGEDWIVLVEKKEDQKERILTRRIITFRKVGEHYRRDDEVHYQQLYEATDIAEKLRQVGFQVEIVRSYGEYNLPKAHAAFIAHKSV</sequence>
<dbReference type="RefSeq" id="WP_229487259.1">
    <property type="nucleotide sequence ID" value="NZ_JAIVFQ010000047.1"/>
</dbReference>
<dbReference type="GO" id="GO:0032259">
    <property type="term" value="P:methylation"/>
    <property type="evidence" value="ECO:0007669"/>
    <property type="project" value="UniProtKB-KW"/>
</dbReference>
<dbReference type="Proteomes" id="UP001199525">
    <property type="component" value="Unassembled WGS sequence"/>
</dbReference>